<accession>A0A2P6NHB3</accession>
<evidence type="ECO:0000313" key="3">
    <source>
        <dbReference type="Proteomes" id="UP000241769"/>
    </source>
</evidence>
<dbReference type="InParanoid" id="A0A2P6NHB3"/>
<evidence type="ECO:0000256" key="1">
    <source>
        <dbReference type="SAM" id="MobiDB-lite"/>
    </source>
</evidence>
<dbReference type="Proteomes" id="UP000241769">
    <property type="component" value="Unassembled WGS sequence"/>
</dbReference>
<feature type="compositionally biased region" description="Low complexity" evidence="1">
    <location>
        <begin position="171"/>
        <end position="185"/>
    </location>
</feature>
<feature type="compositionally biased region" description="Polar residues" evidence="1">
    <location>
        <begin position="57"/>
        <end position="75"/>
    </location>
</feature>
<organism evidence="2 3">
    <name type="scientific">Planoprotostelium fungivorum</name>
    <dbReference type="NCBI Taxonomy" id="1890364"/>
    <lineage>
        <taxon>Eukaryota</taxon>
        <taxon>Amoebozoa</taxon>
        <taxon>Evosea</taxon>
        <taxon>Variosea</taxon>
        <taxon>Cavosteliida</taxon>
        <taxon>Cavosteliaceae</taxon>
        <taxon>Planoprotostelium</taxon>
    </lineage>
</organism>
<dbReference type="AlphaFoldDB" id="A0A2P6NHB3"/>
<evidence type="ECO:0000313" key="2">
    <source>
        <dbReference type="EMBL" id="PRP83343.1"/>
    </source>
</evidence>
<feature type="region of interest" description="Disordered" evidence="1">
    <location>
        <begin position="163"/>
        <end position="200"/>
    </location>
</feature>
<keyword evidence="3" id="KW-1185">Reference proteome</keyword>
<reference evidence="2 3" key="1">
    <citation type="journal article" date="2018" name="Genome Biol. Evol.">
        <title>Multiple Roots of Fruiting Body Formation in Amoebozoa.</title>
        <authorList>
            <person name="Hillmann F."/>
            <person name="Forbes G."/>
            <person name="Novohradska S."/>
            <person name="Ferling I."/>
            <person name="Riege K."/>
            <person name="Groth M."/>
            <person name="Westermann M."/>
            <person name="Marz M."/>
            <person name="Spaller T."/>
            <person name="Winckler T."/>
            <person name="Schaap P."/>
            <person name="Glockner G."/>
        </authorList>
    </citation>
    <scope>NUCLEOTIDE SEQUENCE [LARGE SCALE GENOMIC DNA]</scope>
    <source>
        <strain evidence="2 3">Jena</strain>
    </source>
</reference>
<name>A0A2P6NHB3_9EUKA</name>
<sequence>MSEGNVDVHRPCPAVLDASCETRPFLLSESNLSDKVPKSQLIFDPVMSERLRERSNHSGQSGDTTATPSGLSKTKTSANFGRCCSFARCVDLEHIHKSIGHIVKRSEDKVTEELRRQCEEVRDTIARLASQAASDASALQCLSVLSHRLHELEARVSCVETGHVLNPPTPTTSSTASITSTTTTPKQTHHARRRRNIRDTRVEAEDLRQRMKERKKTRTCAACSEKLTRNGISTMLCNGCSADLAGIALMLIQTKKSSS</sequence>
<feature type="compositionally biased region" description="Basic residues" evidence="1">
    <location>
        <begin position="187"/>
        <end position="196"/>
    </location>
</feature>
<gene>
    <name evidence="2" type="ORF">PROFUN_09324</name>
</gene>
<protein>
    <submittedName>
        <fullName evidence="2">Uncharacterized protein</fullName>
    </submittedName>
</protein>
<dbReference type="EMBL" id="MDYQ01000084">
    <property type="protein sequence ID" value="PRP83343.1"/>
    <property type="molecule type" value="Genomic_DNA"/>
</dbReference>
<comment type="caution">
    <text evidence="2">The sequence shown here is derived from an EMBL/GenBank/DDBJ whole genome shotgun (WGS) entry which is preliminary data.</text>
</comment>
<feature type="region of interest" description="Disordered" evidence="1">
    <location>
        <begin position="51"/>
        <end position="75"/>
    </location>
</feature>
<proteinExistence type="predicted"/>